<accession>A0A126V031</accession>
<gene>
    <name evidence="5" type="ORF">RC74_10680</name>
</gene>
<dbReference type="PANTHER" id="PTHR22604:SF105">
    <property type="entry name" value="TRANS-1,2-DIHYDROBENZENE-1,2-DIOL DEHYDROGENASE"/>
    <property type="match status" value="1"/>
</dbReference>
<dbReference type="KEGG" id="hat:RC74_10680"/>
<dbReference type="PANTHER" id="PTHR22604">
    <property type="entry name" value="OXIDOREDUCTASES"/>
    <property type="match status" value="1"/>
</dbReference>
<reference evidence="5 6" key="1">
    <citation type="submission" date="2016-02" db="EMBL/GenBank/DDBJ databases">
        <title>Complete genome sequence of Halocynthiibacter arcticus PAMC 20958t from arctic marine sediment.</title>
        <authorList>
            <person name="Lee Y.M."/>
            <person name="Baek K."/>
            <person name="Lee H.K."/>
            <person name="Shin S.C."/>
        </authorList>
    </citation>
    <scope>NUCLEOTIDE SEQUENCE [LARGE SCALE GENOMIC DNA]</scope>
    <source>
        <strain evidence="5">PAMC 20958</strain>
    </source>
</reference>
<dbReference type="SUPFAM" id="SSF55347">
    <property type="entry name" value="Glyceraldehyde-3-phosphate dehydrogenase-like, C-terminal domain"/>
    <property type="match status" value="1"/>
</dbReference>
<dbReference type="STRING" id="1579316.RC74_10680"/>
<dbReference type="RefSeq" id="WP_039001055.1">
    <property type="nucleotide sequence ID" value="NZ_CP014327.1"/>
</dbReference>
<organism evidence="5 6">
    <name type="scientific">Falsihalocynthiibacter arcticus</name>
    <dbReference type="NCBI Taxonomy" id="1579316"/>
    <lineage>
        <taxon>Bacteria</taxon>
        <taxon>Pseudomonadati</taxon>
        <taxon>Pseudomonadota</taxon>
        <taxon>Alphaproteobacteria</taxon>
        <taxon>Rhodobacterales</taxon>
        <taxon>Roseobacteraceae</taxon>
        <taxon>Falsihalocynthiibacter</taxon>
    </lineage>
</organism>
<dbReference type="Pfam" id="PF22725">
    <property type="entry name" value="GFO_IDH_MocA_C3"/>
    <property type="match status" value="1"/>
</dbReference>
<dbReference type="InterPro" id="IPR036291">
    <property type="entry name" value="NAD(P)-bd_dom_sf"/>
</dbReference>
<dbReference type="OrthoDB" id="9792935at2"/>
<dbReference type="Gene3D" id="3.40.50.720">
    <property type="entry name" value="NAD(P)-binding Rossmann-like Domain"/>
    <property type="match status" value="1"/>
</dbReference>
<keyword evidence="6" id="KW-1185">Reference proteome</keyword>
<feature type="domain" description="Gfo/Idh/MocA-like oxidoreductase N-terminal" evidence="3">
    <location>
        <begin position="5"/>
        <end position="121"/>
    </location>
</feature>
<dbReference type="GO" id="GO:0016491">
    <property type="term" value="F:oxidoreductase activity"/>
    <property type="evidence" value="ECO:0007669"/>
    <property type="project" value="UniProtKB-KW"/>
</dbReference>
<sequence>MSNILRWGILGASNFAERFMAPAIHAAIGNELVALATSNAAKAAPFQAFCPSLEVFGDYDALLASPNIDAVYIPLPNHLHVAWTKKALQAGKHVLCEKPVALEANEIDDLIALRDQTGLVAAEAFMIAHHPQWIEVRDRIAAGDIGTLRHVSGQFCYNNESATDNIRNLAEFGGGAARDIGVYIYASTLFATGAKLPEITAVSMREEGGVDVFTDVQAQFEGFTYSGMVSMRLAPHQEMLFLGDKGKIRVTTPFNANVAGEAQVWLSNEAGETVSRYPGLNQYVLQVENFAQFVGTGAAYPYTLEDSKKAQSMMDQIFAKAKK</sequence>
<dbReference type="Pfam" id="PF01408">
    <property type="entry name" value="GFO_IDH_MocA"/>
    <property type="match status" value="1"/>
</dbReference>
<name>A0A126V031_9RHOB</name>
<dbReference type="InterPro" id="IPR050984">
    <property type="entry name" value="Gfo/Idh/MocA_domain"/>
</dbReference>
<dbReference type="InterPro" id="IPR055170">
    <property type="entry name" value="GFO_IDH_MocA-like_dom"/>
</dbReference>
<evidence type="ECO:0000313" key="5">
    <source>
        <dbReference type="EMBL" id="AML51663.1"/>
    </source>
</evidence>
<feature type="domain" description="GFO/IDH/MocA-like oxidoreductase" evidence="4">
    <location>
        <begin position="134"/>
        <end position="249"/>
    </location>
</feature>
<evidence type="ECO:0000259" key="3">
    <source>
        <dbReference type="Pfam" id="PF01408"/>
    </source>
</evidence>
<dbReference type="GO" id="GO:0000166">
    <property type="term" value="F:nucleotide binding"/>
    <property type="evidence" value="ECO:0007669"/>
    <property type="project" value="InterPro"/>
</dbReference>
<dbReference type="Gene3D" id="3.30.360.10">
    <property type="entry name" value="Dihydrodipicolinate Reductase, domain 2"/>
    <property type="match status" value="1"/>
</dbReference>
<proteinExistence type="inferred from homology"/>
<dbReference type="Proteomes" id="UP000070371">
    <property type="component" value="Chromosome"/>
</dbReference>
<evidence type="ECO:0000313" key="6">
    <source>
        <dbReference type="Proteomes" id="UP000070371"/>
    </source>
</evidence>
<dbReference type="AlphaFoldDB" id="A0A126V031"/>
<evidence type="ECO:0000256" key="2">
    <source>
        <dbReference type="ARBA" id="ARBA00023002"/>
    </source>
</evidence>
<keyword evidence="2" id="KW-0560">Oxidoreductase</keyword>
<evidence type="ECO:0000259" key="4">
    <source>
        <dbReference type="Pfam" id="PF22725"/>
    </source>
</evidence>
<dbReference type="SUPFAM" id="SSF51735">
    <property type="entry name" value="NAD(P)-binding Rossmann-fold domains"/>
    <property type="match status" value="1"/>
</dbReference>
<dbReference type="InterPro" id="IPR000683">
    <property type="entry name" value="Gfo/Idh/MocA-like_OxRdtase_N"/>
</dbReference>
<protein>
    <submittedName>
        <fullName evidence="5">Oxidoreductase</fullName>
    </submittedName>
</protein>
<comment type="similarity">
    <text evidence="1">Belongs to the Gfo/Idh/MocA family.</text>
</comment>
<dbReference type="EMBL" id="CP014327">
    <property type="protein sequence ID" value="AML51663.1"/>
    <property type="molecule type" value="Genomic_DNA"/>
</dbReference>
<evidence type="ECO:0000256" key="1">
    <source>
        <dbReference type="ARBA" id="ARBA00010928"/>
    </source>
</evidence>